<proteinExistence type="predicted"/>
<sequence length="266" mass="30559">MSGRTASHWFDNIKEEIKDQRTSRQNNLRFAAAILPAAWNAVRLARRVMLDHNYRSILRLQLFNHEEVHQTSSTTFMNRYPAIFTAAKNYFAGKPNLNLLSYGCSTGEEVLTLRQYFPNARIIGAEINKRSLHICRSLPVDDQIAFIKSTSEELAKHGPYDAIFCMAVLQRKPHDITDKGITDLSGIYPFEKFERQVNELNQLVMPSGLLIIHFTQYSFLDTAAASYYKVMEGYSQHKYPSHVFDKNSKLALNKLPYPSIFIKTNT</sequence>
<dbReference type="OrthoDB" id="2573908at2"/>
<gene>
    <name evidence="2" type="ORF">ET464_10555</name>
</gene>
<dbReference type="Gene3D" id="3.40.50.150">
    <property type="entry name" value="Vaccinia Virus protein VP39"/>
    <property type="match status" value="1"/>
</dbReference>
<evidence type="ECO:0000259" key="1">
    <source>
        <dbReference type="Pfam" id="PF13649"/>
    </source>
</evidence>
<organism evidence="2 3">
    <name type="scientific">Paenibacillus protaetiae</name>
    <dbReference type="NCBI Taxonomy" id="2509456"/>
    <lineage>
        <taxon>Bacteria</taxon>
        <taxon>Bacillati</taxon>
        <taxon>Bacillota</taxon>
        <taxon>Bacilli</taxon>
        <taxon>Bacillales</taxon>
        <taxon>Paenibacillaceae</taxon>
        <taxon>Paenibacillus</taxon>
    </lineage>
</organism>
<dbReference type="Pfam" id="PF13649">
    <property type="entry name" value="Methyltransf_25"/>
    <property type="match status" value="1"/>
</dbReference>
<protein>
    <submittedName>
        <fullName evidence="2">Methyltransferase domain-containing protein</fullName>
    </submittedName>
</protein>
<evidence type="ECO:0000313" key="3">
    <source>
        <dbReference type="Proteomes" id="UP000293568"/>
    </source>
</evidence>
<dbReference type="InterPro" id="IPR029063">
    <property type="entry name" value="SAM-dependent_MTases_sf"/>
</dbReference>
<dbReference type="InterPro" id="IPR041698">
    <property type="entry name" value="Methyltransf_25"/>
</dbReference>
<feature type="domain" description="Methyltransferase" evidence="1">
    <location>
        <begin position="100"/>
        <end position="171"/>
    </location>
</feature>
<dbReference type="Proteomes" id="UP000293568">
    <property type="component" value="Chromosome"/>
</dbReference>
<dbReference type="GO" id="GO:0032259">
    <property type="term" value="P:methylation"/>
    <property type="evidence" value="ECO:0007669"/>
    <property type="project" value="UniProtKB-KW"/>
</dbReference>
<dbReference type="SUPFAM" id="SSF53335">
    <property type="entry name" value="S-adenosyl-L-methionine-dependent methyltransferases"/>
    <property type="match status" value="1"/>
</dbReference>
<dbReference type="KEGG" id="pprt:ET464_10555"/>
<accession>A0A4P6EUY5</accession>
<evidence type="ECO:0000313" key="2">
    <source>
        <dbReference type="EMBL" id="QAY66784.1"/>
    </source>
</evidence>
<keyword evidence="2" id="KW-0808">Transferase</keyword>
<dbReference type="GO" id="GO:0008168">
    <property type="term" value="F:methyltransferase activity"/>
    <property type="evidence" value="ECO:0007669"/>
    <property type="project" value="UniProtKB-KW"/>
</dbReference>
<reference evidence="2 3" key="1">
    <citation type="submission" date="2019-01" db="EMBL/GenBank/DDBJ databases">
        <title>Genome sequencing of strain FW100M-2.</title>
        <authorList>
            <person name="Heo J."/>
            <person name="Kim S.-J."/>
            <person name="Kim J.-S."/>
            <person name="Hong S.-B."/>
            <person name="Kwon S.-W."/>
        </authorList>
    </citation>
    <scope>NUCLEOTIDE SEQUENCE [LARGE SCALE GENOMIC DNA]</scope>
    <source>
        <strain evidence="2 3">FW100M-2</strain>
    </source>
</reference>
<keyword evidence="3" id="KW-1185">Reference proteome</keyword>
<keyword evidence="2" id="KW-0489">Methyltransferase</keyword>
<name>A0A4P6EUY5_9BACL</name>
<dbReference type="AlphaFoldDB" id="A0A4P6EUY5"/>
<dbReference type="RefSeq" id="WP_129440711.1">
    <property type="nucleotide sequence ID" value="NZ_CP035492.1"/>
</dbReference>
<dbReference type="EMBL" id="CP035492">
    <property type="protein sequence ID" value="QAY66784.1"/>
    <property type="molecule type" value="Genomic_DNA"/>
</dbReference>